<dbReference type="InterPro" id="IPR010448">
    <property type="entry name" value="Torsin"/>
</dbReference>
<feature type="non-terminal residue" evidence="4">
    <location>
        <position position="403"/>
    </location>
</feature>
<name>A0A851CS30_CALVR</name>
<dbReference type="Pfam" id="PF21376">
    <property type="entry name" value="TOR1A_C"/>
    <property type="match status" value="1"/>
</dbReference>
<dbReference type="InterPro" id="IPR049337">
    <property type="entry name" value="TOR1A_C"/>
</dbReference>
<dbReference type="EMBL" id="WEIV01024485">
    <property type="protein sequence ID" value="NWI58824.1"/>
    <property type="molecule type" value="Genomic_DNA"/>
</dbReference>
<dbReference type="GO" id="GO:0016887">
    <property type="term" value="F:ATP hydrolysis activity"/>
    <property type="evidence" value="ECO:0007669"/>
    <property type="project" value="InterPro"/>
</dbReference>
<dbReference type="AlphaFoldDB" id="A0A851CS30"/>
<dbReference type="Proteomes" id="UP000642973">
    <property type="component" value="Unassembled WGS sequence"/>
</dbReference>
<dbReference type="GO" id="GO:0005524">
    <property type="term" value="F:ATP binding"/>
    <property type="evidence" value="ECO:0007669"/>
    <property type="project" value="InterPro"/>
</dbReference>
<protein>
    <submittedName>
        <fullName evidence="4">TOR3A protein</fullName>
    </submittedName>
</protein>
<dbReference type="Gene3D" id="3.40.50.300">
    <property type="entry name" value="P-loop containing nucleotide triphosphate hydrolases"/>
    <property type="match status" value="1"/>
</dbReference>
<dbReference type="Pfam" id="PF06309">
    <property type="entry name" value="Torsin"/>
    <property type="match status" value="1"/>
</dbReference>
<evidence type="ECO:0000256" key="2">
    <source>
        <dbReference type="SAM" id="SignalP"/>
    </source>
</evidence>
<comment type="caution">
    <text evidence="4">The sequence shown here is derived from an EMBL/GenBank/DDBJ whole genome shotgun (WGS) entry which is preliminary data.</text>
</comment>
<dbReference type="GO" id="GO:0005788">
    <property type="term" value="C:endoplasmic reticulum lumen"/>
    <property type="evidence" value="ECO:0007669"/>
    <property type="project" value="TreeGrafter"/>
</dbReference>
<keyword evidence="2" id="KW-0732">Signal</keyword>
<dbReference type="PANTHER" id="PTHR10760:SF3">
    <property type="entry name" value="TORSIN-3A"/>
    <property type="match status" value="1"/>
</dbReference>
<dbReference type="GO" id="GO:0005635">
    <property type="term" value="C:nuclear envelope"/>
    <property type="evidence" value="ECO:0007669"/>
    <property type="project" value="TreeGrafter"/>
</dbReference>
<proteinExistence type="inferred from homology"/>
<keyword evidence="5" id="KW-1185">Reference proteome</keyword>
<feature type="domain" description="AAA+ ATPase" evidence="3">
    <location>
        <begin position="166"/>
        <end position="309"/>
    </location>
</feature>
<feature type="non-terminal residue" evidence="4">
    <location>
        <position position="1"/>
    </location>
</feature>
<dbReference type="PRINTS" id="PR00300">
    <property type="entry name" value="CLPPROTEASEA"/>
</dbReference>
<evidence type="ECO:0000259" key="3">
    <source>
        <dbReference type="SMART" id="SM00382"/>
    </source>
</evidence>
<dbReference type="SMART" id="SM00382">
    <property type="entry name" value="AAA"/>
    <property type="match status" value="1"/>
</dbReference>
<sequence>MGQGRPPARPGLGCCILVLLVLGGLGSPGTPPGPRGEEQGPAVMGGLWDKERYEAVKEHLGAVGALSKQYWRYLACKVWQEGCEEEQKSDLSPGWSLPLVGQDYLEILSAWFCSFGKCCETGDCRIINNITGLEADLSEQLHGQHLAKEVVVRALREFLQSPRPEKALVLSFHGWSGTGKNFVARMVASHLFRDGLKSKCVRLFISLFHFPHHKYMDSYKAQLHRQVSKTLQLCKQSLFIFDEAEKLHPSLLDAIRPFMAHYGNKGQADHRTSIFLFLSNLGGNTINEVALDFWRGGRAREEISMELLEQRLRQELQEPAEDSYVHSHLLRENLIDFLVPFLPLEYHHVKLCARDAFLARGLPYTEATLDEVAGMMVFVPKEEKLFSAQGCKSVPQRINYFLP</sequence>
<evidence type="ECO:0000256" key="1">
    <source>
        <dbReference type="ARBA" id="ARBA00006235"/>
    </source>
</evidence>
<dbReference type="CDD" id="cd00009">
    <property type="entry name" value="AAA"/>
    <property type="match status" value="1"/>
</dbReference>
<feature type="signal peptide" evidence="2">
    <location>
        <begin position="1"/>
        <end position="26"/>
    </location>
</feature>
<accession>A0A851CS30</accession>
<dbReference type="InterPro" id="IPR001270">
    <property type="entry name" value="ClpA/B"/>
</dbReference>
<dbReference type="InterPro" id="IPR003593">
    <property type="entry name" value="AAA+_ATPase"/>
</dbReference>
<organism evidence="4 5">
    <name type="scientific">Calyptomena viridis</name>
    <name type="common">Lesser green broadbill</name>
    <dbReference type="NCBI Taxonomy" id="135972"/>
    <lineage>
        <taxon>Eukaryota</taxon>
        <taxon>Metazoa</taxon>
        <taxon>Chordata</taxon>
        <taxon>Craniata</taxon>
        <taxon>Vertebrata</taxon>
        <taxon>Euteleostomi</taxon>
        <taxon>Archelosauria</taxon>
        <taxon>Archosauria</taxon>
        <taxon>Dinosauria</taxon>
        <taxon>Saurischia</taxon>
        <taxon>Theropoda</taxon>
        <taxon>Coelurosauria</taxon>
        <taxon>Aves</taxon>
        <taxon>Neognathae</taxon>
        <taxon>Neoaves</taxon>
        <taxon>Telluraves</taxon>
        <taxon>Australaves</taxon>
        <taxon>Passeriformes</taxon>
        <taxon>Eurylaimidae</taxon>
        <taxon>Calyptomena</taxon>
    </lineage>
</organism>
<reference evidence="4" key="1">
    <citation type="submission" date="2019-10" db="EMBL/GenBank/DDBJ databases">
        <title>Bird 10,000 Genomes (B10K) Project - Family phase.</title>
        <authorList>
            <person name="Zhang G."/>
        </authorList>
    </citation>
    <scope>NUCLEOTIDE SEQUENCE</scope>
    <source>
        <strain evidence="4">B10K-DU-002-55</strain>
        <tissue evidence="4">Muscle</tissue>
    </source>
</reference>
<comment type="similarity">
    <text evidence="1">Belongs to the ClpA/ClpB family. Torsin subfamily.</text>
</comment>
<evidence type="ECO:0000313" key="4">
    <source>
        <dbReference type="EMBL" id="NWI58824.1"/>
    </source>
</evidence>
<gene>
    <name evidence="4" type="primary">Tor3a</name>
    <name evidence="4" type="ORF">CALVIR_R12610</name>
</gene>
<dbReference type="SUPFAM" id="SSF52540">
    <property type="entry name" value="P-loop containing nucleoside triphosphate hydrolases"/>
    <property type="match status" value="1"/>
</dbReference>
<dbReference type="InterPro" id="IPR027417">
    <property type="entry name" value="P-loop_NTPase"/>
</dbReference>
<dbReference type="PANTHER" id="PTHR10760">
    <property type="entry name" value="TORSIN"/>
    <property type="match status" value="1"/>
</dbReference>
<evidence type="ECO:0000313" key="5">
    <source>
        <dbReference type="Proteomes" id="UP000642973"/>
    </source>
</evidence>
<feature type="chain" id="PRO_5032704655" evidence="2">
    <location>
        <begin position="27"/>
        <end position="403"/>
    </location>
</feature>